<proteinExistence type="predicted"/>
<evidence type="ECO:0000256" key="1">
    <source>
        <dbReference type="SAM" id="MobiDB-lite"/>
    </source>
</evidence>
<organism evidence="4 5">
    <name type="scientific">Novosphingobium tardum</name>
    <dbReference type="NCBI Taxonomy" id="1538021"/>
    <lineage>
        <taxon>Bacteria</taxon>
        <taxon>Pseudomonadati</taxon>
        <taxon>Pseudomonadota</taxon>
        <taxon>Alphaproteobacteria</taxon>
        <taxon>Sphingomonadales</taxon>
        <taxon>Sphingomonadaceae</taxon>
        <taxon>Novosphingobium</taxon>
    </lineage>
</organism>
<name>A0ABV8RM62_9SPHN</name>
<dbReference type="Pfam" id="PF05036">
    <property type="entry name" value="SPOR"/>
    <property type="match status" value="1"/>
</dbReference>
<protein>
    <submittedName>
        <fullName evidence="4">Tetratricopeptide repeat protein</fullName>
    </submittedName>
</protein>
<sequence>MRKLLQAKALLLSALLSASIPAAFAAPKTPTTADAVKRGVDAWTAGQYEAAVKLWQAAAATGDPDAQFNLGQAYKLGKGVPKSDLARAEEFYRQAAEQGHIQAADNYGLLLFQTGKREQAMGWLVPSAERGEARAQYVLGIAYFNGDLVARDPVRGYALMTRAAAVGLDQAKGALEKMDAVLPIEQRREGVALAAKLEQQALARRNVQFSAADLGPAPSPGREKSPAPAKARPAPLPLKSATTPPLATAKAAVSLIGAGPWRAQIGAFAVAANADALWNRVRTRPALAGAERYLVPSGRVTRLLVGPFPSEAAALRACATLGSPCLALRR</sequence>
<feature type="signal peptide" evidence="2">
    <location>
        <begin position="1"/>
        <end position="25"/>
    </location>
</feature>
<accession>A0ABV8RM62</accession>
<dbReference type="SUPFAM" id="SSF81901">
    <property type="entry name" value="HCP-like"/>
    <property type="match status" value="1"/>
</dbReference>
<reference evidence="5" key="1">
    <citation type="journal article" date="2019" name="Int. J. Syst. Evol. Microbiol.">
        <title>The Global Catalogue of Microorganisms (GCM) 10K type strain sequencing project: providing services to taxonomists for standard genome sequencing and annotation.</title>
        <authorList>
            <consortium name="The Broad Institute Genomics Platform"/>
            <consortium name="The Broad Institute Genome Sequencing Center for Infectious Disease"/>
            <person name="Wu L."/>
            <person name="Ma J."/>
        </authorList>
    </citation>
    <scope>NUCLEOTIDE SEQUENCE [LARGE SCALE GENOMIC DNA]</scope>
    <source>
        <strain evidence="5">CGMCC 1.12989</strain>
    </source>
</reference>
<dbReference type="InterPro" id="IPR052748">
    <property type="entry name" value="ISR_Activator"/>
</dbReference>
<dbReference type="InterPro" id="IPR007730">
    <property type="entry name" value="SPOR-like_dom"/>
</dbReference>
<dbReference type="EMBL" id="JBHSDR010000003">
    <property type="protein sequence ID" value="MFC4294478.1"/>
    <property type="molecule type" value="Genomic_DNA"/>
</dbReference>
<comment type="caution">
    <text evidence="4">The sequence shown here is derived from an EMBL/GenBank/DDBJ whole genome shotgun (WGS) entry which is preliminary data.</text>
</comment>
<feature type="compositionally biased region" description="Low complexity" evidence="1">
    <location>
        <begin position="226"/>
        <end position="243"/>
    </location>
</feature>
<dbReference type="Gene3D" id="1.25.40.10">
    <property type="entry name" value="Tetratricopeptide repeat domain"/>
    <property type="match status" value="1"/>
</dbReference>
<feature type="region of interest" description="Disordered" evidence="1">
    <location>
        <begin position="212"/>
        <end position="243"/>
    </location>
</feature>
<dbReference type="InterPro" id="IPR006597">
    <property type="entry name" value="Sel1-like"/>
</dbReference>
<dbReference type="Proteomes" id="UP001595828">
    <property type="component" value="Unassembled WGS sequence"/>
</dbReference>
<dbReference type="Gene3D" id="3.30.70.1070">
    <property type="entry name" value="Sporulation related repeat"/>
    <property type="match status" value="1"/>
</dbReference>
<evidence type="ECO:0000259" key="3">
    <source>
        <dbReference type="PROSITE" id="PS51724"/>
    </source>
</evidence>
<dbReference type="PANTHER" id="PTHR45011:SF1">
    <property type="entry name" value="DAP3-BINDING CELL DEATH ENHANCER 1"/>
    <property type="match status" value="1"/>
</dbReference>
<feature type="domain" description="SPOR" evidence="3">
    <location>
        <begin position="255"/>
        <end position="330"/>
    </location>
</feature>
<evidence type="ECO:0000256" key="2">
    <source>
        <dbReference type="SAM" id="SignalP"/>
    </source>
</evidence>
<dbReference type="SMART" id="SM00671">
    <property type="entry name" value="SEL1"/>
    <property type="match status" value="2"/>
</dbReference>
<dbReference type="PROSITE" id="PS51724">
    <property type="entry name" value="SPOR"/>
    <property type="match status" value="1"/>
</dbReference>
<feature type="chain" id="PRO_5046477601" evidence="2">
    <location>
        <begin position="26"/>
        <end position="330"/>
    </location>
</feature>
<gene>
    <name evidence="4" type="ORF">ACFO0A_05320</name>
</gene>
<dbReference type="SUPFAM" id="SSF110997">
    <property type="entry name" value="Sporulation related repeat"/>
    <property type="match status" value="1"/>
</dbReference>
<keyword evidence="5" id="KW-1185">Reference proteome</keyword>
<dbReference type="RefSeq" id="WP_379537928.1">
    <property type="nucleotide sequence ID" value="NZ_JBHSDR010000003.1"/>
</dbReference>
<keyword evidence="2" id="KW-0732">Signal</keyword>
<dbReference type="PANTHER" id="PTHR45011">
    <property type="entry name" value="DAP3-BINDING CELL DEATH ENHANCER 1"/>
    <property type="match status" value="1"/>
</dbReference>
<evidence type="ECO:0000313" key="4">
    <source>
        <dbReference type="EMBL" id="MFC4294478.1"/>
    </source>
</evidence>
<dbReference type="InterPro" id="IPR036680">
    <property type="entry name" value="SPOR-like_sf"/>
</dbReference>
<dbReference type="Pfam" id="PF08238">
    <property type="entry name" value="Sel1"/>
    <property type="match status" value="2"/>
</dbReference>
<evidence type="ECO:0000313" key="5">
    <source>
        <dbReference type="Proteomes" id="UP001595828"/>
    </source>
</evidence>
<dbReference type="InterPro" id="IPR011990">
    <property type="entry name" value="TPR-like_helical_dom_sf"/>
</dbReference>